<feature type="region of interest" description="Disordered" evidence="1">
    <location>
        <begin position="172"/>
        <end position="201"/>
    </location>
</feature>
<dbReference type="RefSeq" id="YP_009252325.1">
    <property type="nucleotide sequence ID" value="NC_030129.1"/>
</dbReference>
<accession>A0A168MFS2</accession>
<proteinExistence type="predicted"/>
<evidence type="ECO:0000313" key="2">
    <source>
        <dbReference type="EMBL" id="ANC51546.1"/>
    </source>
</evidence>
<keyword evidence="3" id="KW-1185">Reference proteome</keyword>
<name>A0A168MFS2_9VIRU</name>
<evidence type="ECO:0000313" key="3">
    <source>
        <dbReference type="Proteomes" id="UP000202946"/>
    </source>
</evidence>
<dbReference type="KEGG" id="vg:27815429"/>
<dbReference type="InterPro" id="IPR057000">
    <property type="entry name" value="Smaco_capsid"/>
</dbReference>
<dbReference type="Pfam" id="PF23784">
    <property type="entry name" value="Smaco_capsid"/>
    <property type="match status" value="1"/>
</dbReference>
<evidence type="ECO:0000256" key="1">
    <source>
        <dbReference type="SAM" id="MobiDB-lite"/>
    </source>
</evidence>
<reference evidence="2 3" key="1">
    <citation type="journal article" date="2016" name="Infect. Genet. Evol.">
        <title>Circular replication-associated protein encoding DNA viruses identified in the faecal matter of various animals in New Zealand.</title>
        <authorList>
            <person name="Steel O."/>
            <person name="Kraberger S."/>
            <person name="Sikorski A."/>
            <person name="Young L.M."/>
            <person name="Catchpole R.J."/>
            <person name="Stevens A.J."/>
            <person name="Ladley J.J."/>
            <person name="Coray D.S."/>
            <person name="Stainton D."/>
            <person name="Dayaram A."/>
            <person name="Julian L."/>
            <person name="van Bysterveldt K."/>
            <person name="Varsani A."/>
        </authorList>
    </citation>
    <scope>NUCLEOTIDE SEQUENCE [LARGE SCALE GENOMIC DNA]</scope>
</reference>
<dbReference type="Proteomes" id="UP000202946">
    <property type="component" value="Segment"/>
</dbReference>
<sequence length="363" mass="40601">MATQYAKSSYSEVYDMHTEFGKTTLIGIHTPTTNRWQKYMRGFCHQFKKFRYQGASLSFVPVATLPVDPLAVSYEGGEAQIDPRDMVNPIIHCGMRGESMGKYLDEIFHFNLEHKLNSVDVANVVNEDLIADLENMYYTALSSPAFKKSHPQQGFRKSGLHPMVYSLATDRPKNFSLPDTDTDADALPSSTAGPLSGEPGGNATDGFYGSFGVPYAQARMQVDYGFNGVETQRQFPQLFTNHAQSLGWLDTMQNYSIYSELGGVPAGTTEQYLTGLPKIYMYFVMLPPAYKTELYFRVIIRHFFEFKEYRNMIQPFAMETINGSAYDGVLETAPVDQAMALRMENATLDVVNGEASLMSDGSS</sequence>
<protein>
    <submittedName>
        <fullName evidence="2">Putative capsid protein</fullName>
    </submittedName>
</protein>
<dbReference type="GeneID" id="27815429"/>
<dbReference type="OrthoDB" id="16292at10239"/>
<dbReference type="EMBL" id="KT862229">
    <property type="protein sequence ID" value="ANC51546.1"/>
    <property type="molecule type" value="Genomic_DNA"/>
</dbReference>
<organism evidence="2 3">
    <name type="scientific">Bovine faeces associated smacovirus 6</name>
    <dbReference type="NCBI Taxonomy" id="1843754"/>
    <lineage>
        <taxon>Viruses</taxon>
        <taxon>Monodnaviria</taxon>
        <taxon>Shotokuvirae</taxon>
        <taxon>Cressdnaviricota</taxon>
        <taxon>Arfiviricetes</taxon>
        <taxon>Cremevirales</taxon>
        <taxon>Smacoviridae</taxon>
        <taxon>Bostasmacovirus</taxon>
        <taxon>Bostasmacovirus bovas1</taxon>
    </lineage>
</organism>